<reference evidence="2" key="1">
    <citation type="journal article" date="2019" name="Int. J. Syst. Evol. Microbiol.">
        <title>The Global Catalogue of Microorganisms (GCM) 10K type strain sequencing project: providing services to taxonomists for standard genome sequencing and annotation.</title>
        <authorList>
            <consortium name="The Broad Institute Genomics Platform"/>
            <consortium name="The Broad Institute Genome Sequencing Center for Infectious Disease"/>
            <person name="Wu L."/>
            <person name="Ma J."/>
        </authorList>
    </citation>
    <scope>NUCLEOTIDE SEQUENCE [LARGE SCALE GENOMIC DNA]</scope>
    <source>
        <strain evidence="2">JCM 19212</strain>
    </source>
</reference>
<evidence type="ECO:0000313" key="2">
    <source>
        <dbReference type="Proteomes" id="UP001501083"/>
    </source>
</evidence>
<name>A0ABP9LN00_9GAMM</name>
<gene>
    <name evidence="1" type="ORF">GCM10025759_32590</name>
</gene>
<evidence type="ECO:0008006" key="3">
    <source>
        <dbReference type="Google" id="ProtNLM"/>
    </source>
</evidence>
<comment type="caution">
    <text evidence="1">The sequence shown here is derived from an EMBL/GenBank/DDBJ whole genome shotgun (WGS) entry which is preliminary data.</text>
</comment>
<keyword evidence="2" id="KW-1185">Reference proteome</keyword>
<dbReference type="Proteomes" id="UP001501083">
    <property type="component" value="Unassembled WGS sequence"/>
</dbReference>
<organism evidence="1 2">
    <name type="scientific">Lysobacter panacisoli</name>
    <dbReference type="NCBI Taxonomy" id="1255263"/>
    <lineage>
        <taxon>Bacteria</taxon>
        <taxon>Pseudomonadati</taxon>
        <taxon>Pseudomonadota</taxon>
        <taxon>Gammaproteobacteria</taxon>
        <taxon>Lysobacterales</taxon>
        <taxon>Lysobacteraceae</taxon>
        <taxon>Lysobacter</taxon>
    </lineage>
</organism>
<proteinExistence type="predicted"/>
<dbReference type="EMBL" id="BAABKY010000005">
    <property type="protein sequence ID" value="GAA5081831.1"/>
    <property type="molecule type" value="Genomic_DNA"/>
</dbReference>
<sequence>MASSTASDEPDCEASSFKRLSLYGGLCVGVGCGASEYRLNASVDTPTGVYTERFSGSLSVAGSKWWNRSLKAAAKSYQTGFRSESTYRADLAIQEPVDGPIEGRYTVTFWLRDERQGGSRVCVLRRENAFTDRFDSTETPPGGGS</sequence>
<evidence type="ECO:0000313" key="1">
    <source>
        <dbReference type="EMBL" id="GAA5081831.1"/>
    </source>
</evidence>
<accession>A0ABP9LN00</accession>
<protein>
    <recommendedName>
        <fullName evidence="3">Lipoprotein</fullName>
    </recommendedName>
</protein>